<dbReference type="EMBL" id="AB972538">
    <property type="protein sequence ID" value="BAP46825.1"/>
    <property type="molecule type" value="Genomic_DNA"/>
</dbReference>
<keyword evidence="1" id="KW-0812">Transmembrane</keyword>
<reference evidence="2" key="1">
    <citation type="submission" date="2014-07" db="EMBL/GenBank/DDBJ databases">
        <title>Unique plasmid whose copy number varies in growth phase dependent manner.</title>
        <authorList>
            <person name="Akasaka N."/>
            <person name="Astuti W."/>
            <person name="Ishii Y."/>
            <person name="Hidese R."/>
            <person name="Sakoda H."/>
            <person name="Fujiwara S."/>
        </authorList>
    </citation>
    <scope>NUCLEOTIDE SEQUENCE</scope>
    <source>
        <strain evidence="2">KGMA0119</strain>
        <plasmid evidence="2">pGE2</plasmid>
    </source>
</reference>
<protein>
    <submittedName>
        <fullName evidence="2">Uncharacterized protein</fullName>
    </submittedName>
</protein>
<geneLocation type="plasmid" evidence="2">
    <name>pGE2</name>
</geneLocation>
<dbReference type="AlphaFoldDB" id="A0A090BAP1"/>
<sequence>MNGSGDDDDDFALQELEKLRQTIIKSQEAYSRITDTIPEHVQFLERSAHEIKKSSDEVEKSCKAVTGYISGDRKALIWTCSTSALLLVFVSAFLGYTFGYRGGYAEGLAEVQQQAKERSALAEWAASSPSGALAYQMDQTGEVQAFGRCRIEGYHVVQKNGGRWCTPMRDTGGGPEWSLPSS</sequence>
<organism evidence="2">
    <name type="scientific">Komagataeibacter europaeus</name>
    <name type="common">Gluconacetobacter europaeus</name>
    <dbReference type="NCBI Taxonomy" id="33995"/>
    <lineage>
        <taxon>Bacteria</taxon>
        <taxon>Pseudomonadati</taxon>
        <taxon>Pseudomonadota</taxon>
        <taxon>Alphaproteobacteria</taxon>
        <taxon>Acetobacterales</taxon>
        <taxon>Acetobacteraceae</taxon>
        <taxon>Komagataeibacter</taxon>
    </lineage>
</organism>
<name>A0A090BAP1_KOMEU</name>
<dbReference type="RefSeq" id="WP_031943924.1">
    <property type="nucleotide sequence ID" value="NC_024994.1"/>
</dbReference>
<proteinExistence type="predicted"/>
<keyword evidence="1" id="KW-0472">Membrane</keyword>
<feature type="transmembrane region" description="Helical" evidence="1">
    <location>
        <begin position="75"/>
        <end position="96"/>
    </location>
</feature>
<keyword evidence="2" id="KW-0614">Plasmid</keyword>
<accession>A0A090BAP1</accession>
<evidence type="ECO:0000313" key="2">
    <source>
        <dbReference type="EMBL" id="BAP46825.1"/>
    </source>
</evidence>
<evidence type="ECO:0000256" key="1">
    <source>
        <dbReference type="SAM" id="Phobius"/>
    </source>
</evidence>
<keyword evidence="1" id="KW-1133">Transmembrane helix</keyword>